<evidence type="ECO:0000313" key="1">
    <source>
        <dbReference type="EMBL" id="KAF1842952.1"/>
    </source>
</evidence>
<accession>A0A9P4GCM0</accession>
<organism evidence="1 2">
    <name type="scientific">Cucurbitaria berberidis CBS 394.84</name>
    <dbReference type="NCBI Taxonomy" id="1168544"/>
    <lineage>
        <taxon>Eukaryota</taxon>
        <taxon>Fungi</taxon>
        <taxon>Dikarya</taxon>
        <taxon>Ascomycota</taxon>
        <taxon>Pezizomycotina</taxon>
        <taxon>Dothideomycetes</taxon>
        <taxon>Pleosporomycetidae</taxon>
        <taxon>Pleosporales</taxon>
        <taxon>Pleosporineae</taxon>
        <taxon>Cucurbitariaceae</taxon>
        <taxon>Cucurbitaria</taxon>
    </lineage>
</organism>
<evidence type="ECO:0008006" key="3">
    <source>
        <dbReference type="Google" id="ProtNLM"/>
    </source>
</evidence>
<keyword evidence="2" id="KW-1185">Reference proteome</keyword>
<name>A0A9P4GCM0_9PLEO</name>
<sequence>MQNTKAPARGYNAAQPAHVQVQNTIENMRNMRDGKDLRKYSKSARKELLLGGTIDIMTKDGKTVIGAVPKLALVVASSTFRTYLEKSPNSSSVKISNTSIDVSAVSVLLIWLNAITKSVGKYGVTIPDSNDDLIKIRYAAQMLGMDPYVTHLVKAYKDDLRLRTPPPSECTLLEQCTVYKNDEMINAMGARLAYLRRTGSFGKEDLIVLTELFKDNKNIGDAAQRADARALSKHDGGASKA</sequence>
<reference evidence="1" key="1">
    <citation type="submission" date="2020-01" db="EMBL/GenBank/DDBJ databases">
        <authorList>
            <consortium name="DOE Joint Genome Institute"/>
            <person name="Haridas S."/>
            <person name="Albert R."/>
            <person name="Binder M."/>
            <person name="Bloem J."/>
            <person name="Labutti K."/>
            <person name="Salamov A."/>
            <person name="Andreopoulos B."/>
            <person name="Baker S.E."/>
            <person name="Barry K."/>
            <person name="Bills G."/>
            <person name="Bluhm B.H."/>
            <person name="Cannon C."/>
            <person name="Castanera R."/>
            <person name="Culley D.E."/>
            <person name="Daum C."/>
            <person name="Ezra D."/>
            <person name="Gonzalez J.B."/>
            <person name="Henrissat B."/>
            <person name="Kuo A."/>
            <person name="Liang C."/>
            <person name="Lipzen A."/>
            <person name="Lutzoni F."/>
            <person name="Magnuson J."/>
            <person name="Mondo S."/>
            <person name="Nolan M."/>
            <person name="Ohm R."/>
            <person name="Pangilinan J."/>
            <person name="Park H.-J."/>
            <person name="Ramirez L."/>
            <person name="Alfaro M."/>
            <person name="Sun H."/>
            <person name="Tritt A."/>
            <person name="Yoshinaga Y."/>
            <person name="Zwiers L.-H."/>
            <person name="Turgeon B.G."/>
            <person name="Goodwin S.B."/>
            <person name="Spatafora J.W."/>
            <person name="Crous P.W."/>
            <person name="Grigoriev I.V."/>
        </authorList>
    </citation>
    <scope>NUCLEOTIDE SEQUENCE</scope>
    <source>
        <strain evidence="1">CBS 394.84</strain>
    </source>
</reference>
<dbReference type="AlphaFoldDB" id="A0A9P4GCM0"/>
<protein>
    <recommendedName>
        <fullName evidence="3">BTB domain-containing protein</fullName>
    </recommendedName>
</protein>
<evidence type="ECO:0000313" key="2">
    <source>
        <dbReference type="Proteomes" id="UP000800039"/>
    </source>
</evidence>
<dbReference type="OrthoDB" id="3740062at2759"/>
<gene>
    <name evidence="1" type="ORF">K460DRAFT_407324</name>
</gene>
<dbReference type="RefSeq" id="XP_040785515.1">
    <property type="nucleotide sequence ID" value="XM_040937060.1"/>
</dbReference>
<dbReference type="Proteomes" id="UP000800039">
    <property type="component" value="Unassembled WGS sequence"/>
</dbReference>
<comment type="caution">
    <text evidence="1">The sequence shown here is derived from an EMBL/GenBank/DDBJ whole genome shotgun (WGS) entry which is preliminary data.</text>
</comment>
<dbReference type="EMBL" id="ML976617">
    <property type="protein sequence ID" value="KAF1842952.1"/>
    <property type="molecule type" value="Genomic_DNA"/>
</dbReference>
<proteinExistence type="predicted"/>
<dbReference type="GeneID" id="63854310"/>